<dbReference type="KEGG" id="hrr:HZS55_08640"/>
<feature type="domain" description="Pyrrolo-quinoline quinone repeat" evidence="2">
    <location>
        <begin position="265"/>
        <end position="393"/>
    </location>
</feature>
<dbReference type="Pfam" id="PF13360">
    <property type="entry name" value="PQQ_2"/>
    <property type="match status" value="2"/>
</dbReference>
<dbReference type="EMBL" id="CP058910">
    <property type="protein sequence ID" value="QLH77355.1"/>
    <property type="molecule type" value="Genomic_DNA"/>
</dbReference>
<evidence type="ECO:0000313" key="4">
    <source>
        <dbReference type="Proteomes" id="UP000509667"/>
    </source>
</evidence>
<feature type="region of interest" description="Disordered" evidence="1">
    <location>
        <begin position="32"/>
        <end position="74"/>
    </location>
</feature>
<feature type="domain" description="Pyrrolo-quinoline quinone repeat" evidence="2">
    <location>
        <begin position="87"/>
        <end position="155"/>
    </location>
</feature>
<name>A0A7D5T5Z8_9EURY</name>
<dbReference type="GeneID" id="56077925"/>
<proteinExistence type="predicted"/>
<evidence type="ECO:0000313" key="3">
    <source>
        <dbReference type="EMBL" id="QLH77355.1"/>
    </source>
</evidence>
<dbReference type="PROSITE" id="PS51257">
    <property type="entry name" value="PROKAR_LIPOPROTEIN"/>
    <property type="match status" value="1"/>
</dbReference>
<evidence type="ECO:0000256" key="1">
    <source>
        <dbReference type="SAM" id="MobiDB-lite"/>
    </source>
</evidence>
<dbReference type="SUPFAM" id="SSF50998">
    <property type="entry name" value="Quinoprotein alcohol dehydrogenase-like"/>
    <property type="match status" value="1"/>
</dbReference>
<dbReference type="PANTHER" id="PTHR34512">
    <property type="entry name" value="CELL SURFACE PROTEIN"/>
    <property type="match status" value="1"/>
</dbReference>
<protein>
    <submittedName>
        <fullName evidence="3">PQQ-binding-like beta-propeller repeat protein</fullName>
    </submittedName>
</protein>
<dbReference type="AlphaFoldDB" id="A0A7D5T5Z8"/>
<dbReference type="SMART" id="SM00564">
    <property type="entry name" value="PQQ"/>
    <property type="match status" value="5"/>
</dbReference>
<dbReference type="InterPro" id="IPR015943">
    <property type="entry name" value="WD40/YVTN_repeat-like_dom_sf"/>
</dbReference>
<gene>
    <name evidence="3" type="ORF">HZS55_08640</name>
</gene>
<dbReference type="InterPro" id="IPR002372">
    <property type="entry name" value="PQQ_rpt_dom"/>
</dbReference>
<dbReference type="PANTHER" id="PTHR34512:SF30">
    <property type="entry name" value="OUTER MEMBRANE PROTEIN ASSEMBLY FACTOR BAMB"/>
    <property type="match status" value="1"/>
</dbReference>
<feature type="compositionally biased region" description="Gly residues" evidence="1">
    <location>
        <begin position="34"/>
        <end position="48"/>
    </location>
</feature>
<dbReference type="OrthoDB" id="136681at2157"/>
<evidence type="ECO:0000259" key="2">
    <source>
        <dbReference type="Pfam" id="PF13360"/>
    </source>
</evidence>
<dbReference type="InterPro" id="IPR018391">
    <property type="entry name" value="PQQ_b-propeller_rpt"/>
</dbReference>
<sequence>MDRGTTRRRVLRIGGIGCAVGAAGCMGSLSSSDGDGGGGGPLGGGGPNGWPRAQRDPAATGRAGGSGPTSSVETDWTYDLSDGYVLTPPVVVDGTVYAGDSEGVAALDAESGDEQWREEFDGSLRYLSVVDDRLYFESDGVRALDVADGSEVWRYDEVAERGSVTVADGTAYLAEWNGGLVAIDTESGERDWSLPTEHGIPHPPAVADGTAYFVTRRVEDAASHLVAVDVESGEESARVERSTATNHRPTVVDGTVYHQEGYETTAMSPSDGERTWTNDEGAPRPTSSFAHAGGRVYYGNARSGSTRDQAVALDASSGEQVWGSSLDGGVKGSPIVGDGSVYLGTTDGTVYGLDASSGETLWQHSVEGSVRASLALADGRLYVSTSEGGVHALAEA</sequence>
<dbReference type="Gene3D" id="2.130.10.10">
    <property type="entry name" value="YVTN repeat-like/Quinoprotein amine dehydrogenase"/>
    <property type="match status" value="3"/>
</dbReference>
<reference evidence="3 4" key="1">
    <citation type="submission" date="2020-07" db="EMBL/GenBank/DDBJ databases">
        <title>Halosimplex pelagicum sp. nov. and Halosimplex rubrum sp. nov., isolated from salted brown alga Laminaria, and emended description of the genus Halosimplex.</title>
        <authorList>
            <person name="Cui H."/>
        </authorList>
    </citation>
    <scope>NUCLEOTIDE SEQUENCE [LARGE SCALE GENOMIC DNA]</scope>
    <source>
        <strain evidence="3 4">R27</strain>
    </source>
</reference>
<dbReference type="InterPro" id="IPR011047">
    <property type="entry name" value="Quinoprotein_ADH-like_sf"/>
</dbReference>
<keyword evidence="4" id="KW-1185">Reference proteome</keyword>
<organism evidence="3 4">
    <name type="scientific">Halosimplex rubrum</name>
    <dbReference type="NCBI Taxonomy" id="869889"/>
    <lineage>
        <taxon>Archaea</taxon>
        <taxon>Methanobacteriati</taxon>
        <taxon>Methanobacteriota</taxon>
        <taxon>Stenosarchaea group</taxon>
        <taxon>Halobacteria</taxon>
        <taxon>Halobacteriales</taxon>
        <taxon>Haloarculaceae</taxon>
        <taxon>Halosimplex</taxon>
    </lineage>
</organism>
<dbReference type="RefSeq" id="WP_179911283.1">
    <property type="nucleotide sequence ID" value="NZ_CP058910.1"/>
</dbReference>
<feature type="region of interest" description="Disordered" evidence="1">
    <location>
        <begin position="265"/>
        <end position="292"/>
    </location>
</feature>
<accession>A0A7D5T5Z8</accession>
<dbReference type="Proteomes" id="UP000509667">
    <property type="component" value="Chromosome"/>
</dbReference>